<dbReference type="InterPro" id="IPR040698">
    <property type="entry name" value="HZS_alpha_mid"/>
</dbReference>
<evidence type="ECO:0000313" key="2">
    <source>
        <dbReference type="EMBL" id="TWT84619.1"/>
    </source>
</evidence>
<evidence type="ECO:0000313" key="3">
    <source>
        <dbReference type="Proteomes" id="UP000315010"/>
    </source>
</evidence>
<dbReference type="InterPro" id="IPR013320">
    <property type="entry name" value="ConA-like_dom_sf"/>
</dbReference>
<dbReference type="EMBL" id="SJPJ01000001">
    <property type="protein sequence ID" value="TWT84619.1"/>
    <property type="molecule type" value="Genomic_DNA"/>
</dbReference>
<protein>
    <recommendedName>
        <fullName evidence="1">Hydrazine synthase alpha subunit middle domain-containing protein</fullName>
    </recommendedName>
</protein>
<dbReference type="Gene3D" id="2.60.120.200">
    <property type="match status" value="1"/>
</dbReference>
<dbReference type="AlphaFoldDB" id="A0A5C5ZB62"/>
<dbReference type="Pfam" id="PF13385">
    <property type="entry name" value="Laminin_G_3"/>
    <property type="match status" value="1"/>
</dbReference>
<dbReference type="SUPFAM" id="SSF82171">
    <property type="entry name" value="DPP6 N-terminal domain-like"/>
    <property type="match status" value="1"/>
</dbReference>
<dbReference type="Pfam" id="PF18582">
    <property type="entry name" value="HZS_alpha"/>
    <property type="match status" value="1"/>
</dbReference>
<sequence length="989" mass="110910">MKLLGLSRIAIGTVCGLIMLSPARYVLADDDAASMKVSKPVVDFGEDQYTLSAWIKTTATGPIFTVAPLDGNHVIGSRCIYIGESGRLNYRIEGAGHTVGGPKINDGRWHQITLTRMIYVDGKRASHGIDNPPDLGSALSPVFDSPGGVLKIGQGAEDYPNDTVRQFTGQVDDVRIYDRRMSDQEIVKHFDGETEFRDTNLLAHWPFDGHTKDTTGAAHDLRPVGEFHYVEGRDGGKSVAFDGAGAVWLPLTDHAEGKTAHIITSKLPEITEPTYTDTQYGPALVKEMGFQHLLFVKRDTYTSSHFYSDFIDGCGRFGSNICVLDMLTGEVKDLFEGKMTEGIFGRVDLSFDAKRIVFGWKASEWEGFRIYESNVDGTGLRQITFPPQDEALRIKKYDRSSELKFAKIYHHQTDDLHPCYLPDDGIMFVSSRCEYGTLCNSDDQLATTVLYRVERDGSKLTKLTNSAVSEFTPSVAEDGRVIYTRWEYIDKGQLGVKCLWSMNPDGTASREVYGNNIRFPPTLIQGRQIPGYSNLFVAIGSPHYPQSGTGTVVLIDTTKPIRTLEPMSYITPYVKVMQEGGYNQYDFETNYWTRSPRGPLYRDPYPLSERSFIVSHNEDRTRDVRDPSAYGLYTLDRNSHHKRIYRDPDTSTWCAQPLRPRVRPPIVEMPRDEELAGKGLAVCSVMDIYHGMENVERGEVKWIRIMEQIPRPWASRRRWEPACGHTQIAGGGGPLSVKLLRGIVPVEEDGSANFYVPADRNIYFEALNEDYLELQRERTYVNYRPGETRSCIGCHETPDDAPPMMRMPLALGKPPVMPQPQPGDKDAARPLHYAVDIQPILDEKCVSCHGETDPAADLRLTGEHAWLANTSASQLRSKGYVPGFLEGSDFGGTEYIPAKTIGSYVSPLMKQIKKGCPGNENKLTLAEWVRIATWIDANGVYHGSYWGRIVPPHSDHPNYRPTPTLEQAIGTVNPYEEWTPQWRPPTKEN</sequence>
<name>A0A5C5ZB62_9BACT</name>
<dbReference type="SUPFAM" id="SSF49899">
    <property type="entry name" value="Concanavalin A-like lectins/glucanases"/>
    <property type="match status" value="1"/>
</dbReference>
<dbReference type="Gene3D" id="2.120.10.30">
    <property type="entry name" value="TolB, C-terminal domain"/>
    <property type="match status" value="1"/>
</dbReference>
<keyword evidence="3" id="KW-1185">Reference proteome</keyword>
<reference evidence="2 3" key="1">
    <citation type="submission" date="2019-02" db="EMBL/GenBank/DDBJ databases">
        <title>Deep-cultivation of Planctomycetes and their phenomic and genomic characterization uncovers novel biology.</title>
        <authorList>
            <person name="Wiegand S."/>
            <person name="Jogler M."/>
            <person name="Boedeker C."/>
            <person name="Pinto D."/>
            <person name="Vollmers J."/>
            <person name="Rivas-Marin E."/>
            <person name="Kohn T."/>
            <person name="Peeters S.H."/>
            <person name="Heuer A."/>
            <person name="Rast P."/>
            <person name="Oberbeckmann S."/>
            <person name="Bunk B."/>
            <person name="Jeske O."/>
            <person name="Meyerdierks A."/>
            <person name="Storesund J.E."/>
            <person name="Kallscheuer N."/>
            <person name="Luecker S."/>
            <person name="Lage O.M."/>
            <person name="Pohl T."/>
            <person name="Merkel B.J."/>
            <person name="Hornburger P."/>
            <person name="Mueller R.-W."/>
            <person name="Bruemmer F."/>
            <person name="Labrenz M."/>
            <person name="Spormann A.M."/>
            <person name="Op Den Camp H."/>
            <person name="Overmann J."/>
            <person name="Amann R."/>
            <person name="Jetten M.S.M."/>
            <person name="Mascher T."/>
            <person name="Medema M.H."/>
            <person name="Devos D.P."/>
            <person name="Kaster A.-K."/>
            <person name="Ovreas L."/>
            <person name="Rohde M."/>
            <person name="Galperin M.Y."/>
            <person name="Jogler C."/>
        </authorList>
    </citation>
    <scope>NUCLEOTIDE SEQUENCE [LARGE SCALE GENOMIC DNA]</scope>
    <source>
        <strain evidence="2 3">CA13</strain>
    </source>
</reference>
<accession>A0A5C5ZB62</accession>
<feature type="domain" description="Hydrazine synthase alpha subunit middle" evidence="1">
    <location>
        <begin position="698"/>
        <end position="796"/>
    </location>
</feature>
<dbReference type="RefSeq" id="WP_146402431.1">
    <property type="nucleotide sequence ID" value="NZ_SJPJ01000001.1"/>
</dbReference>
<dbReference type="OrthoDB" id="221261at2"/>
<dbReference type="InterPro" id="IPR011042">
    <property type="entry name" value="6-blade_b-propeller_TolB-like"/>
</dbReference>
<gene>
    <name evidence="2" type="ORF">CA13_60990</name>
</gene>
<comment type="caution">
    <text evidence="2">The sequence shown here is derived from an EMBL/GenBank/DDBJ whole genome shotgun (WGS) entry which is preliminary data.</text>
</comment>
<proteinExistence type="predicted"/>
<organism evidence="2 3">
    <name type="scientific">Novipirellula herctigrandis</name>
    <dbReference type="NCBI Taxonomy" id="2527986"/>
    <lineage>
        <taxon>Bacteria</taxon>
        <taxon>Pseudomonadati</taxon>
        <taxon>Planctomycetota</taxon>
        <taxon>Planctomycetia</taxon>
        <taxon>Pirellulales</taxon>
        <taxon>Pirellulaceae</taxon>
        <taxon>Novipirellula</taxon>
    </lineage>
</organism>
<evidence type="ECO:0000259" key="1">
    <source>
        <dbReference type="Pfam" id="PF18582"/>
    </source>
</evidence>
<dbReference type="Proteomes" id="UP000315010">
    <property type="component" value="Unassembled WGS sequence"/>
</dbReference>